<dbReference type="InterPro" id="IPR027417">
    <property type="entry name" value="P-loop_NTPase"/>
</dbReference>
<sequence length="328" mass="35973">MVEINAPSPIVDYVRWYTEGYFGSQQSPAQARLFVHGVPPERWRSVRQSRLAPPLRRAVLRSAPDMICLVDDGCRAVHLLPPVASEHQSLLVVVRILRALVLRELLARNHPFFHAACFALRGMGVALIGSHTAGKTTTLLHALGHPEVALVSNDKFALVPIAGSEPIAALGFPIQAGIRAGSVLALAEGPLRSFLVRRWSQRYGDVEARYSRDTRLQVRPQELAAAVGSVVMPRCRLGMAIEPHLDPQATIPRLQRLNSADCKALWARNLLHHPATVFPQQAAVADPAIRAELRIPQIPAYRLIQPPAAGPLTVRLLEDLMCRTAVGE</sequence>
<name>A0ABQ3QV29_9ACTN</name>
<dbReference type="SUPFAM" id="SSF53795">
    <property type="entry name" value="PEP carboxykinase-like"/>
    <property type="match status" value="1"/>
</dbReference>
<dbReference type="Proteomes" id="UP001050808">
    <property type="component" value="Unassembled WGS sequence"/>
</dbReference>
<proteinExistence type="predicted"/>
<gene>
    <name evidence="1" type="ORF">Sviol_55460</name>
</gene>
<keyword evidence="2" id="KW-1185">Reference proteome</keyword>
<dbReference type="EMBL" id="BNDY01000017">
    <property type="protein sequence ID" value="GHI41138.1"/>
    <property type="molecule type" value="Genomic_DNA"/>
</dbReference>
<comment type="caution">
    <text evidence="1">The sequence shown here is derived from an EMBL/GenBank/DDBJ whole genome shotgun (WGS) entry which is preliminary data.</text>
</comment>
<accession>A0ABQ3QV29</accession>
<evidence type="ECO:0000313" key="1">
    <source>
        <dbReference type="EMBL" id="GHI41138.1"/>
    </source>
</evidence>
<protein>
    <submittedName>
        <fullName evidence="1">Uncharacterized protein</fullName>
    </submittedName>
</protein>
<dbReference type="Gene3D" id="3.40.50.300">
    <property type="entry name" value="P-loop containing nucleotide triphosphate hydrolases"/>
    <property type="match status" value="1"/>
</dbReference>
<organism evidence="1 2">
    <name type="scientific">Streptomyces violascens</name>
    <dbReference type="NCBI Taxonomy" id="67381"/>
    <lineage>
        <taxon>Bacteria</taxon>
        <taxon>Bacillati</taxon>
        <taxon>Actinomycetota</taxon>
        <taxon>Actinomycetes</taxon>
        <taxon>Kitasatosporales</taxon>
        <taxon>Streptomycetaceae</taxon>
        <taxon>Streptomyces</taxon>
    </lineage>
</organism>
<reference evidence="1" key="1">
    <citation type="submission" date="2024-05" db="EMBL/GenBank/DDBJ databases">
        <title>Whole genome shotgun sequence of Streptomyces violascens NBRC 12920.</title>
        <authorList>
            <person name="Komaki H."/>
            <person name="Tamura T."/>
        </authorList>
    </citation>
    <scope>NUCLEOTIDE SEQUENCE</scope>
    <source>
        <strain evidence="1">NBRC 12920</strain>
    </source>
</reference>
<evidence type="ECO:0000313" key="2">
    <source>
        <dbReference type="Proteomes" id="UP001050808"/>
    </source>
</evidence>